<evidence type="ECO:0000256" key="2">
    <source>
        <dbReference type="ARBA" id="ARBA00004760"/>
    </source>
</evidence>
<dbReference type="InterPro" id="IPR001173">
    <property type="entry name" value="Glyco_trans_2-like"/>
</dbReference>
<reference evidence="11 12" key="1">
    <citation type="submission" date="2019-03" db="EMBL/GenBank/DDBJ databases">
        <authorList>
            <person name="Sebastian G."/>
            <person name="Baumann P."/>
            <person name="Ruckert C."/>
            <person name="Kalinowski J."/>
            <person name="Nebel B."/>
            <person name="Takors R."/>
            <person name="Blombach B."/>
        </authorList>
    </citation>
    <scope>NUCLEOTIDE SEQUENCE [LARGE SCALE GENOMIC DNA]</scope>
    <source>
        <strain evidence="11 12">DSM 1084</strain>
    </source>
</reference>
<dbReference type="CDD" id="cd04186">
    <property type="entry name" value="GT_2_like_c"/>
    <property type="match status" value="1"/>
</dbReference>
<dbReference type="InterPro" id="IPR029044">
    <property type="entry name" value="Nucleotide-diphossugar_trans"/>
</dbReference>
<evidence type="ECO:0000256" key="4">
    <source>
        <dbReference type="ARBA" id="ARBA00022676"/>
    </source>
</evidence>
<evidence type="ECO:0000256" key="3">
    <source>
        <dbReference type="ARBA" id="ARBA00004991"/>
    </source>
</evidence>
<organism evidence="11 12">
    <name type="scientific">Hydrogenophaga pseudoflava</name>
    <name type="common">Pseudomonas carboxydoflava</name>
    <dbReference type="NCBI Taxonomy" id="47421"/>
    <lineage>
        <taxon>Bacteria</taxon>
        <taxon>Pseudomonadati</taxon>
        <taxon>Pseudomonadota</taxon>
        <taxon>Betaproteobacteria</taxon>
        <taxon>Burkholderiales</taxon>
        <taxon>Comamonadaceae</taxon>
        <taxon>Hydrogenophaga</taxon>
    </lineage>
</organism>
<dbReference type="Gene3D" id="3.90.550.10">
    <property type="entry name" value="Spore Coat Polysaccharide Biosynthesis Protein SpsA, Chain A"/>
    <property type="match status" value="2"/>
</dbReference>
<dbReference type="SUPFAM" id="SSF53448">
    <property type="entry name" value="Nucleotide-diphospho-sugar transferases"/>
    <property type="match status" value="2"/>
</dbReference>
<evidence type="ECO:0000313" key="12">
    <source>
        <dbReference type="Proteomes" id="UP000293912"/>
    </source>
</evidence>
<accession>A0A4V1ABY4</accession>
<feature type="domain" description="Glycosyltransferase 2-like" evidence="10">
    <location>
        <begin position="445"/>
        <end position="569"/>
    </location>
</feature>
<protein>
    <submittedName>
        <fullName evidence="11">Chondroitin synthase</fullName>
    </submittedName>
</protein>
<keyword evidence="4" id="KW-0328">Glycosyltransferase</keyword>
<evidence type="ECO:0000256" key="6">
    <source>
        <dbReference type="ARBA" id="ARBA00022692"/>
    </source>
</evidence>
<evidence type="ECO:0000313" key="11">
    <source>
        <dbReference type="EMBL" id="QBM29573.1"/>
    </source>
</evidence>
<evidence type="ECO:0000256" key="1">
    <source>
        <dbReference type="ARBA" id="ARBA00004141"/>
    </source>
</evidence>
<evidence type="ECO:0000256" key="9">
    <source>
        <dbReference type="SAM" id="Coils"/>
    </source>
</evidence>
<evidence type="ECO:0000256" key="8">
    <source>
        <dbReference type="ARBA" id="ARBA00023136"/>
    </source>
</evidence>
<dbReference type="EMBL" id="CP037867">
    <property type="protein sequence ID" value="QBM29573.1"/>
    <property type="molecule type" value="Genomic_DNA"/>
</dbReference>
<dbReference type="RefSeq" id="WP_243721613.1">
    <property type="nucleotide sequence ID" value="NZ_CP037867.1"/>
</dbReference>
<gene>
    <name evidence="11" type="primary">kfoC2</name>
    <name evidence="11" type="ORF">HPF_17895</name>
</gene>
<dbReference type="Pfam" id="PF00535">
    <property type="entry name" value="Glycos_transf_2"/>
    <property type="match status" value="2"/>
</dbReference>
<name>A0A4V1ABY4_HYDPS</name>
<evidence type="ECO:0000256" key="7">
    <source>
        <dbReference type="ARBA" id="ARBA00022989"/>
    </source>
</evidence>
<evidence type="ECO:0000256" key="5">
    <source>
        <dbReference type="ARBA" id="ARBA00022679"/>
    </source>
</evidence>
<dbReference type="PANTHER" id="PTHR43179:SF7">
    <property type="entry name" value="RHAMNOSYLTRANSFERASE WBBL"/>
    <property type="match status" value="1"/>
</dbReference>
<keyword evidence="12" id="KW-1185">Reference proteome</keyword>
<comment type="pathway">
    <text evidence="3">Sphingolipid metabolism.</text>
</comment>
<dbReference type="Pfam" id="PF13506">
    <property type="entry name" value="Glyco_transf_21"/>
    <property type="match status" value="1"/>
</dbReference>
<evidence type="ECO:0000259" key="10">
    <source>
        <dbReference type="Pfam" id="PF00535"/>
    </source>
</evidence>
<feature type="domain" description="Glycosyltransferase 2-like" evidence="10">
    <location>
        <begin position="187"/>
        <end position="347"/>
    </location>
</feature>
<dbReference type="KEGG" id="hpse:HPF_17895"/>
<keyword evidence="6" id="KW-0812">Transmembrane</keyword>
<proteinExistence type="predicted"/>
<comment type="pathway">
    <text evidence="2">Lipid metabolism; sphingolipid metabolism.</text>
</comment>
<comment type="subcellular location">
    <subcellularLocation>
        <location evidence="1">Membrane</location>
        <topology evidence="1">Multi-pass membrane protein</topology>
    </subcellularLocation>
</comment>
<dbReference type="Proteomes" id="UP000293912">
    <property type="component" value="Chromosome"/>
</dbReference>
<keyword evidence="5" id="KW-0808">Transferase</keyword>
<keyword evidence="7" id="KW-1133">Transmembrane helix</keyword>
<dbReference type="GO" id="GO:0016757">
    <property type="term" value="F:glycosyltransferase activity"/>
    <property type="evidence" value="ECO:0007669"/>
    <property type="project" value="UniProtKB-KW"/>
</dbReference>
<dbReference type="InterPro" id="IPR025993">
    <property type="entry name" value="Ceramide_glucosylTrfase"/>
</dbReference>
<feature type="coiled-coil region" evidence="9">
    <location>
        <begin position="15"/>
        <end position="46"/>
    </location>
</feature>
<dbReference type="CDD" id="cd04184">
    <property type="entry name" value="GT2_RfbC_Mx_like"/>
    <property type="match status" value="1"/>
</dbReference>
<keyword evidence="8" id="KW-0472">Membrane</keyword>
<dbReference type="AlphaFoldDB" id="A0A4V1ABY4"/>
<keyword evidence="9" id="KW-0175">Coiled coil</keyword>
<dbReference type="PANTHER" id="PTHR43179">
    <property type="entry name" value="RHAMNOSYLTRANSFERASE WBBL"/>
    <property type="match status" value="1"/>
</dbReference>
<sequence length="725" mass="81668">MSEHDTSTMTESSKLLSLEDECTRLAEELKDREQQLVDLLQDYTDRNLQLVSAQHQVMTLTQRVLAHEEAAKVHADHIDNLYQSTSWRVTAPLRRLSVMAQDVKYSVRVFQEALAAGKGMGLAFRQALHSHAADATVVAAEVADHAPKTMDVRDYKEWVRRYDTLDSATVEQLRQEAASMTEGPLVSVVMPTYNANLDWLGQAIRSVREQLYPRWELCIADDASTDPEVRPFLEQWVAKDPRIKVTFRDTNGHISAATNSALALASGGWITFLDHDDVLPAHALLYMVKAIARHPDARMLYSDEDKLDENGKRYDPYFKTDWNPDLFYSHNLVTHLAFYRGDLMREVGGLRDAYAGAQDYDLVLRVIEKVKAEQIVHVPFILYHWRAHAGSTATADLNIKPYAMLAGERALNDHYKRMGINARAQFIGHGYRARHRLPKPAPKVSIIIPTRNAVDLVRTCVESIREKSTYKNYEILLMDNGSDDPEALAYFAEQAQTPNFRVIRDDSPFSYSAINNLGASQATGDVLCFLNNDIEVISHDWLEELVSQACRPGIGAVGAKLLYPNTTIQHAGVVLGIGGWAGHAHKGFSLYAHGYVGRASLASNFSAVTGACMAVQKQHFDQVGGFDEVNLKVACNDVDLCLRFAEMGLRNLFTPHALLFHHESATRGYEDTPEKKARFQKEVDYMWKRWPVMMARDPAYSPYLSLDHEDFGLAWPPRVRHGEPV</sequence>